<evidence type="ECO:0000256" key="1">
    <source>
        <dbReference type="SAM" id="MobiDB-lite"/>
    </source>
</evidence>
<evidence type="ECO:0000313" key="3">
    <source>
        <dbReference type="Proteomes" id="UP001596274"/>
    </source>
</evidence>
<accession>A0ABD5SZU9</accession>
<comment type="caution">
    <text evidence="2">The sequence shown here is derived from an EMBL/GenBank/DDBJ whole genome shotgun (WGS) entry which is preliminary data.</text>
</comment>
<reference evidence="2 3" key="1">
    <citation type="journal article" date="2019" name="Int. J. Syst. Evol. Microbiol.">
        <title>The Global Catalogue of Microorganisms (GCM) 10K type strain sequencing project: providing services to taxonomists for standard genome sequencing and annotation.</title>
        <authorList>
            <consortium name="The Broad Institute Genomics Platform"/>
            <consortium name="The Broad Institute Genome Sequencing Center for Infectious Disease"/>
            <person name="Wu L."/>
            <person name="Ma J."/>
        </authorList>
    </citation>
    <scope>NUCLEOTIDE SEQUENCE [LARGE SCALE GENOMIC DNA]</scope>
    <source>
        <strain evidence="2 3">PJ61</strain>
    </source>
</reference>
<gene>
    <name evidence="2" type="ORF">ACFQDD_00495</name>
</gene>
<feature type="compositionally biased region" description="Polar residues" evidence="1">
    <location>
        <begin position="1"/>
        <end position="19"/>
    </location>
</feature>
<dbReference type="AlphaFoldDB" id="A0ABD5SZU9"/>
<organism evidence="2 3">
    <name type="scientific">Halorubrum pallidum</name>
    <dbReference type="NCBI Taxonomy" id="1526114"/>
    <lineage>
        <taxon>Archaea</taxon>
        <taxon>Methanobacteriati</taxon>
        <taxon>Methanobacteriota</taxon>
        <taxon>Stenosarchaea group</taxon>
        <taxon>Halobacteria</taxon>
        <taxon>Halobacteriales</taxon>
        <taxon>Haloferacaceae</taxon>
        <taxon>Halorubrum</taxon>
    </lineage>
</organism>
<feature type="region of interest" description="Disordered" evidence="1">
    <location>
        <begin position="1"/>
        <end position="21"/>
    </location>
</feature>
<sequence>MAPATLTTTEQPAITTESDTGYADVRVDGSVVASVDADTDAPTVRAIDPENPEDAAAEWELAAMDGAVETIVNEPAGYADVVVNEIIVATVRVDDGEVSVRAFSPERPQDVLGECEIPVGAAGEEIDG</sequence>
<dbReference type="EMBL" id="JBHSWT010000009">
    <property type="protein sequence ID" value="MFC6770015.1"/>
    <property type="molecule type" value="Genomic_DNA"/>
</dbReference>
<protein>
    <submittedName>
        <fullName evidence="2">Uncharacterized protein</fullName>
    </submittedName>
</protein>
<evidence type="ECO:0000313" key="2">
    <source>
        <dbReference type="EMBL" id="MFC6770015.1"/>
    </source>
</evidence>
<proteinExistence type="predicted"/>
<keyword evidence="3" id="KW-1185">Reference proteome</keyword>
<name>A0ABD5SZU9_9EURY</name>
<dbReference type="Proteomes" id="UP001596274">
    <property type="component" value="Unassembled WGS sequence"/>
</dbReference>